<reference evidence="2 3" key="1">
    <citation type="journal article" date="2016" name="Genome Biol. Evol.">
        <title>Gene Family Evolution Reflects Adaptation to Soil Environmental Stressors in the Genome of the Collembolan Orchesella cincta.</title>
        <authorList>
            <person name="Faddeeva-Vakhrusheva A."/>
            <person name="Derks M.F."/>
            <person name="Anvar S.Y."/>
            <person name="Agamennone V."/>
            <person name="Suring W."/>
            <person name="Smit S."/>
            <person name="van Straalen N.M."/>
            <person name="Roelofs D."/>
        </authorList>
    </citation>
    <scope>NUCLEOTIDE SEQUENCE [LARGE SCALE GENOMIC DNA]</scope>
    <source>
        <tissue evidence="2">Mixed pool</tissue>
    </source>
</reference>
<dbReference type="InterPro" id="IPR002861">
    <property type="entry name" value="Reeler_dom"/>
</dbReference>
<name>A0A1D2N3G0_ORCCI</name>
<accession>A0A1D2N3G0</accession>
<keyword evidence="3" id="KW-1185">Reference proteome</keyword>
<protein>
    <submittedName>
        <fullName evidence="2">Putative ferric-chelate reductase 1</fullName>
    </submittedName>
</protein>
<dbReference type="STRING" id="48709.A0A1D2N3G0"/>
<evidence type="ECO:0000313" key="2">
    <source>
        <dbReference type="EMBL" id="ODM99817.1"/>
    </source>
</evidence>
<comment type="caution">
    <text evidence="2">The sequence shown here is derived from an EMBL/GenBank/DDBJ whole genome shotgun (WGS) entry which is preliminary data.</text>
</comment>
<feature type="non-terminal residue" evidence="2">
    <location>
        <position position="91"/>
    </location>
</feature>
<organism evidence="2 3">
    <name type="scientific">Orchesella cincta</name>
    <name type="common">Springtail</name>
    <name type="synonym">Podura cincta</name>
    <dbReference type="NCBI Taxonomy" id="48709"/>
    <lineage>
        <taxon>Eukaryota</taxon>
        <taxon>Metazoa</taxon>
        <taxon>Ecdysozoa</taxon>
        <taxon>Arthropoda</taxon>
        <taxon>Hexapoda</taxon>
        <taxon>Collembola</taxon>
        <taxon>Entomobryomorpha</taxon>
        <taxon>Entomobryoidea</taxon>
        <taxon>Orchesellidae</taxon>
        <taxon>Orchesellinae</taxon>
        <taxon>Orchesella</taxon>
    </lineage>
</organism>
<dbReference type="Proteomes" id="UP000094527">
    <property type="component" value="Unassembled WGS sequence"/>
</dbReference>
<gene>
    <name evidence="2" type="ORF">Ocin01_06867</name>
</gene>
<evidence type="ECO:0000313" key="3">
    <source>
        <dbReference type="Proteomes" id="UP000094527"/>
    </source>
</evidence>
<sequence>MLPGHWVASQEALSPYQVSIDLENNASNYGIFDLTSSDLKHAQPVHCFDVRNSAMTHSINDIKKFVQLTWIAPELDDSAKGLNAKGKQLKV</sequence>
<evidence type="ECO:0000259" key="1">
    <source>
        <dbReference type="Pfam" id="PF02014"/>
    </source>
</evidence>
<dbReference type="AlphaFoldDB" id="A0A1D2N3G0"/>
<feature type="domain" description="Reelin" evidence="1">
    <location>
        <begin position="25"/>
        <end position="75"/>
    </location>
</feature>
<dbReference type="EMBL" id="LJIJ01000253">
    <property type="protein sequence ID" value="ODM99817.1"/>
    <property type="molecule type" value="Genomic_DNA"/>
</dbReference>
<proteinExistence type="predicted"/>
<dbReference type="Pfam" id="PF02014">
    <property type="entry name" value="Reeler"/>
    <property type="match status" value="1"/>
</dbReference>